<name>A0A078G7H4_BRANA</name>
<organism evidence="1 2">
    <name type="scientific">Brassica napus</name>
    <name type="common">Rape</name>
    <dbReference type="NCBI Taxonomy" id="3708"/>
    <lineage>
        <taxon>Eukaryota</taxon>
        <taxon>Viridiplantae</taxon>
        <taxon>Streptophyta</taxon>
        <taxon>Embryophyta</taxon>
        <taxon>Tracheophyta</taxon>
        <taxon>Spermatophyta</taxon>
        <taxon>Magnoliopsida</taxon>
        <taxon>eudicotyledons</taxon>
        <taxon>Gunneridae</taxon>
        <taxon>Pentapetalae</taxon>
        <taxon>rosids</taxon>
        <taxon>malvids</taxon>
        <taxon>Brassicales</taxon>
        <taxon>Brassicaceae</taxon>
        <taxon>Brassiceae</taxon>
        <taxon>Brassica</taxon>
    </lineage>
</organism>
<dbReference type="Proteomes" id="UP000028999">
    <property type="component" value="Unassembled WGS sequence"/>
</dbReference>
<evidence type="ECO:0000313" key="2">
    <source>
        <dbReference type="Proteomes" id="UP000028999"/>
    </source>
</evidence>
<proteinExistence type="predicted"/>
<evidence type="ECO:0000313" key="1">
    <source>
        <dbReference type="EMBL" id="CDY20538.1"/>
    </source>
</evidence>
<accession>A0A078G7H4</accession>
<keyword evidence="2" id="KW-1185">Reference proteome</keyword>
<reference evidence="1 2" key="1">
    <citation type="journal article" date="2014" name="Science">
        <title>Plant genetics. Early allopolyploid evolution in the post-Neolithic Brassica napus oilseed genome.</title>
        <authorList>
            <person name="Chalhoub B."/>
            <person name="Denoeud F."/>
            <person name="Liu S."/>
            <person name="Parkin I.A."/>
            <person name="Tang H."/>
            <person name="Wang X."/>
            <person name="Chiquet J."/>
            <person name="Belcram H."/>
            <person name="Tong C."/>
            <person name="Samans B."/>
            <person name="Correa M."/>
            <person name="Da Silva C."/>
            <person name="Just J."/>
            <person name="Falentin C."/>
            <person name="Koh C.S."/>
            <person name="Le Clainche I."/>
            <person name="Bernard M."/>
            <person name="Bento P."/>
            <person name="Noel B."/>
            <person name="Labadie K."/>
            <person name="Alberti A."/>
            <person name="Charles M."/>
            <person name="Arnaud D."/>
            <person name="Guo H."/>
            <person name="Daviaud C."/>
            <person name="Alamery S."/>
            <person name="Jabbari K."/>
            <person name="Zhao M."/>
            <person name="Edger P.P."/>
            <person name="Chelaifa H."/>
            <person name="Tack D."/>
            <person name="Lassalle G."/>
            <person name="Mestiri I."/>
            <person name="Schnel N."/>
            <person name="Le Paslier M.C."/>
            <person name="Fan G."/>
            <person name="Renault V."/>
            <person name="Bayer P.E."/>
            <person name="Golicz A.A."/>
            <person name="Manoli S."/>
            <person name="Lee T.H."/>
            <person name="Thi V.H."/>
            <person name="Chalabi S."/>
            <person name="Hu Q."/>
            <person name="Fan C."/>
            <person name="Tollenaere R."/>
            <person name="Lu Y."/>
            <person name="Battail C."/>
            <person name="Shen J."/>
            <person name="Sidebottom C.H."/>
            <person name="Wang X."/>
            <person name="Canaguier A."/>
            <person name="Chauveau A."/>
            <person name="Berard A."/>
            <person name="Deniot G."/>
            <person name="Guan M."/>
            <person name="Liu Z."/>
            <person name="Sun F."/>
            <person name="Lim Y.P."/>
            <person name="Lyons E."/>
            <person name="Town C.D."/>
            <person name="Bancroft I."/>
            <person name="Wang X."/>
            <person name="Meng J."/>
            <person name="Ma J."/>
            <person name="Pires J.C."/>
            <person name="King G.J."/>
            <person name="Brunel D."/>
            <person name="Delourme R."/>
            <person name="Renard M."/>
            <person name="Aury J.M."/>
            <person name="Adams K.L."/>
            <person name="Batley J."/>
            <person name="Snowdon R.J."/>
            <person name="Tost J."/>
            <person name="Edwards D."/>
            <person name="Zhou Y."/>
            <person name="Hua W."/>
            <person name="Sharpe A.G."/>
            <person name="Paterson A.H."/>
            <person name="Guan C."/>
            <person name="Wincker P."/>
        </authorList>
    </citation>
    <scope>NUCLEOTIDE SEQUENCE [LARGE SCALE GENOMIC DNA]</scope>
    <source>
        <strain evidence="2">cv. Darmor-bzh</strain>
    </source>
</reference>
<dbReference type="AlphaFoldDB" id="A0A078G7H4"/>
<gene>
    <name evidence="1" type="primary">BnaC07g12050D</name>
    <name evidence="1" type="ORF">GSBRNA2T00012662001</name>
</gene>
<sequence>MEDYAVSVPLQEAMNTN</sequence>
<dbReference type="PaxDb" id="3708-A0A078G7H4"/>
<protein>
    <submittedName>
        <fullName evidence="1">BnaC07g12050D protein</fullName>
    </submittedName>
</protein>
<dbReference type="EMBL" id="LK032109">
    <property type="protein sequence ID" value="CDY20538.1"/>
    <property type="molecule type" value="Genomic_DNA"/>
</dbReference>